<protein>
    <submittedName>
        <fullName evidence="1">Uncharacterized protein</fullName>
    </submittedName>
</protein>
<dbReference type="EMBL" id="JBHTIF010000001">
    <property type="protein sequence ID" value="MFD0725448.1"/>
    <property type="molecule type" value="Genomic_DNA"/>
</dbReference>
<evidence type="ECO:0000313" key="1">
    <source>
        <dbReference type="EMBL" id="MFD0725448.1"/>
    </source>
</evidence>
<accession>A0ABW2YBA7</accession>
<name>A0ABW2YBA7_9GAMM</name>
<dbReference type="Proteomes" id="UP001597110">
    <property type="component" value="Unassembled WGS sequence"/>
</dbReference>
<keyword evidence="2" id="KW-1185">Reference proteome</keyword>
<evidence type="ECO:0000313" key="2">
    <source>
        <dbReference type="Proteomes" id="UP001597110"/>
    </source>
</evidence>
<comment type="caution">
    <text evidence="1">The sequence shown here is derived from an EMBL/GenBank/DDBJ whole genome shotgun (WGS) entry which is preliminary data.</text>
</comment>
<sequence>MSFTFAALPAIAVAQTEDWAPLDPAPAEIERLLLGLSTADTGLPLAARQGMLQRAERVEIPRADGGVDQYFRLRHEADGVYFGATIRSLAGAKPADTVYLLQADHQVDRCAALQPLLARADRVPGNFCRDDADAGTAILKSGPQRFGYTAWRLARSGKPRNVTRSVLPEDPVARLPVAEREGVHDHGQVASGAWVDRSRFAEVPVLRLYLEYGDGHGLPRSHPRAFPGGYAGEQVHTAHLGFLVWNGQRFDLRQTIPRALWPCTHDAAFSPSGQSCRPDSPDPFIVPH</sequence>
<proteinExistence type="predicted"/>
<organism evidence="1 2">
    <name type="scientific">Lysobacter brunescens</name>
    <dbReference type="NCBI Taxonomy" id="262323"/>
    <lineage>
        <taxon>Bacteria</taxon>
        <taxon>Pseudomonadati</taxon>
        <taxon>Pseudomonadota</taxon>
        <taxon>Gammaproteobacteria</taxon>
        <taxon>Lysobacterales</taxon>
        <taxon>Lysobacteraceae</taxon>
        <taxon>Lysobacter</taxon>
    </lineage>
</organism>
<gene>
    <name evidence="1" type="ORF">ACFQ0E_07500</name>
</gene>
<reference evidence="2" key="1">
    <citation type="journal article" date="2019" name="Int. J. Syst. Evol. Microbiol.">
        <title>The Global Catalogue of Microorganisms (GCM) 10K type strain sequencing project: providing services to taxonomists for standard genome sequencing and annotation.</title>
        <authorList>
            <consortium name="The Broad Institute Genomics Platform"/>
            <consortium name="The Broad Institute Genome Sequencing Center for Infectious Disease"/>
            <person name="Wu L."/>
            <person name="Ma J."/>
        </authorList>
    </citation>
    <scope>NUCLEOTIDE SEQUENCE [LARGE SCALE GENOMIC DNA]</scope>
    <source>
        <strain evidence="2">CCUG 55585</strain>
    </source>
</reference>